<gene>
    <name evidence="1" type="ORF">LSALG_LOCUS3830</name>
</gene>
<accession>A0AA35Y334</accession>
<dbReference type="EMBL" id="OX465086">
    <property type="protein sequence ID" value="CAI9263130.1"/>
    <property type="molecule type" value="Genomic_DNA"/>
</dbReference>
<evidence type="ECO:0000313" key="2">
    <source>
        <dbReference type="Proteomes" id="UP001177003"/>
    </source>
</evidence>
<sequence>MKRKYHNPDSLYSKWRTANQSIMEFNDIYLNAICKLQNGVTEVDVMAKVHQIYKAKFERSFSNESFWGVMMRKLKMVRSKKINIYNDEPCQVLTRPMGRYKEERKLNGAQISSTEVE</sequence>
<keyword evidence="2" id="KW-1185">Reference proteome</keyword>
<protein>
    <submittedName>
        <fullName evidence="1">Uncharacterized protein</fullName>
    </submittedName>
</protein>
<organism evidence="1 2">
    <name type="scientific">Lactuca saligna</name>
    <name type="common">Willowleaf lettuce</name>
    <dbReference type="NCBI Taxonomy" id="75948"/>
    <lineage>
        <taxon>Eukaryota</taxon>
        <taxon>Viridiplantae</taxon>
        <taxon>Streptophyta</taxon>
        <taxon>Embryophyta</taxon>
        <taxon>Tracheophyta</taxon>
        <taxon>Spermatophyta</taxon>
        <taxon>Magnoliopsida</taxon>
        <taxon>eudicotyledons</taxon>
        <taxon>Gunneridae</taxon>
        <taxon>Pentapetalae</taxon>
        <taxon>asterids</taxon>
        <taxon>campanulids</taxon>
        <taxon>Asterales</taxon>
        <taxon>Asteraceae</taxon>
        <taxon>Cichorioideae</taxon>
        <taxon>Cichorieae</taxon>
        <taxon>Lactucinae</taxon>
        <taxon>Lactuca</taxon>
    </lineage>
</organism>
<dbReference type="Proteomes" id="UP001177003">
    <property type="component" value="Chromosome 0"/>
</dbReference>
<proteinExistence type="predicted"/>
<evidence type="ECO:0000313" key="1">
    <source>
        <dbReference type="EMBL" id="CAI9263130.1"/>
    </source>
</evidence>
<name>A0AA35Y334_LACSI</name>
<reference evidence="1" key="1">
    <citation type="submission" date="2023-04" db="EMBL/GenBank/DDBJ databases">
        <authorList>
            <person name="Vijverberg K."/>
            <person name="Xiong W."/>
            <person name="Schranz E."/>
        </authorList>
    </citation>
    <scope>NUCLEOTIDE SEQUENCE</scope>
</reference>
<dbReference type="AlphaFoldDB" id="A0AA35Y334"/>